<sequence length="371" mass="40931">MKKIFETTSLNDNLALPNRLVMAPTTTWSSNEDQTVADQELAYYQARAHDISILITGCAHVSENGVGFTNEIGIYDDRFIPGLTKEANVIKQGGVKAIMQLNHAGNKALPELIGAENVVGPSPVITDMIPNAVKPHELTDKEIQEIIHDFGEATRRAIQAGFDGVEIHGAHGFLIQNFLSPHFNHRTDKWGGSEENRLRFAIEVFKEVQRVAKEYTDDSFIIGWRISPDEHYQDGLRIGEINHLIDQLIQLGVTYVHASLTKATEATPRGTDGTMTTVETLAKNIDHRVPLMVAGTIQDGHDAQKVLDLGADLVAVAHGLVTDLDWAKKVKAGNNDQLHLSISQDDIEALKIPDGLWTTIQNSGNWFNIVK</sequence>
<dbReference type="AlphaFoldDB" id="A0A7W3UHA2"/>
<dbReference type="Proteomes" id="UP001199710">
    <property type="component" value="Unassembled WGS sequence"/>
</dbReference>
<dbReference type="EMBL" id="JAJPDE010000066">
    <property type="protein sequence ID" value="MCD7130745.1"/>
    <property type="molecule type" value="Genomic_DNA"/>
</dbReference>
<dbReference type="InterPro" id="IPR051799">
    <property type="entry name" value="NADH_flavin_oxidoreductase"/>
</dbReference>
<keyword evidence="7" id="KW-1185">Reference proteome</keyword>
<organism evidence="4 6">
    <name type="scientific">Limosilactobacillus agrestis</name>
    <dbReference type="NCBI Taxonomy" id="2759748"/>
    <lineage>
        <taxon>Bacteria</taxon>
        <taxon>Bacillati</taxon>
        <taxon>Bacillota</taxon>
        <taxon>Bacilli</taxon>
        <taxon>Lactobacillales</taxon>
        <taxon>Lactobacillaceae</taxon>
        <taxon>Limosilactobacillus</taxon>
    </lineage>
</organism>
<dbReference type="PANTHER" id="PTHR43656">
    <property type="entry name" value="BINDING OXIDOREDUCTASE, PUTATIVE (AFU_ORTHOLOGUE AFUA_2G08260)-RELATED"/>
    <property type="match status" value="1"/>
</dbReference>
<evidence type="ECO:0000313" key="6">
    <source>
        <dbReference type="Proteomes" id="UP000534578"/>
    </source>
</evidence>
<accession>A0A7W3UHA2</accession>
<reference evidence="4 6" key="1">
    <citation type="submission" date="2020-07" db="EMBL/GenBank/DDBJ databases">
        <title>Description of Limosilactobacillus balticus sp. nov., Limosilactobacillus agrestis sp. nov., Limosilactobacillus albertensis sp. nov., Limosilactobacillus rudii sp. nov., Limosilactobacillus fastidiosus sp. nov., five novel Limosilactobacillus species isolated from the vertebrate gastrointestinal tract, and proposal of 6 subspecies of Limosilactobacillus reuteri adapted to the gastrointestinal tract of specific vertebrate hosts.</title>
        <authorList>
            <person name="Li F."/>
            <person name="Cheng C."/>
            <person name="Zheng J."/>
            <person name="Quevedo R.M."/>
            <person name="Li J."/>
            <person name="Roos S."/>
            <person name="Gaenzle M.G."/>
            <person name="Walter J."/>
        </authorList>
    </citation>
    <scope>NUCLEOTIDE SEQUENCE [LARGE SCALE GENOMIC DNA]</scope>
    <source>
        <strain evidence="4 6">BG-MG3-A</strain>
    </source>
</reference>
<proteinExistence type="predicted"/>
<reference evidence="5 7" key="2">
    <citation type="submission" date="2021-12" db="EMBL/GenBank/DDBJ databases">
        <title>A phylogenomic analysis of Limosilactobacillus reuteri reveals ancient and stable evolutionary relationships with rodents and birds and zoonotic transmission to humans.</title>
        <authorList>
            <person name="Li F."/>
            <person name="Li X."/>
            <person name="Cheng C."/>
            <person name="Tollenaar S."/>
            <person name="Zhang J.S."/>
            <person name="Simpson D."/>
            <person name="Tasseva G."/>
            <person name="Perez-Munoz M.E."/>
            <person name="Frese S."/>
            <person name="Gaenzle M.G."/>
            <person name="Walter J."/>
            <person name="Zheng J."/>
        </authorList>
    </citation>
    <scope>NUCLEOTIDE SEQUENCE [LARGE SCALE GENOMIC DNA]</scope>
    <source>
        <strain evidence="5 7">BG-MG3-B</strain>
    </source>
</reference>
<dbReference type="Gene3D" id="3.20.20.70">
    <property type="entry name" value="Aldolase class I"/>
    <property type="match status" value="1"/>
</dbReference>
<keyword evidence="2" id="KW-0560">Oxidoreductase</keyword>
<name>A0A7W3UHA2_9LACO</name>
<keyword evidence="1" id="KW-0285">Flavoprotein</keyword>
<evidence type="ECO:0000313" key="4">
    <source>
        <dbReference type="EMBL" id="MBB1095592.1"/>
    </source>
</evidence>
<feature type="domain" description="NADH:flavin oxidoreductase/NADH oxidase N-terminal" evidence="3">
    <location>
        <begin position="10"/>
        <end position="336"/>
    </location>
</feature>
<dbReference type="CDD" id="cd04735">
    <property type="entry name" value="OYE_like_4_FMN"/>
    <property type="match status" value="1"/>
</dbReference>
<dbReference type="PANTHER" id="PTHR43656:SF2">
    <property type="entry name" value="BINDING OXIDOREDUCTASE, PUTATIVE (AFU_ORTHOLOGUE AFUA_2G08260)-RELATED"/>
    <property type="match status" value="1"/>
</dbReference>
<dbReference type="Pfam" id="PF00724">
    <property type="entry name" value="Oxidored_FMN"/>
    <property type="match status" value="1"/>
</dbReference>
<dbReference type="GO" id="GO:0010181">
    <property type="term" value="F:FMN binding"/>
    <property type="evidence" value="ECO:0007669"/>
    <property type="project" value="InterPro"/>
</dbReference>
<dbReference type="EMBL" id="JACIVE010000055">
    <property type="protein sequence ID" value="MBB1095592.1"/>
    <property type="molecule type" value="Genomic_DNA"/>
</dbReference>
<protein>
    <submittedName>
        <fullName evidence="4">NADH-dependent flavin oxidoreductase</fullName>
    </submittedName>
</protein>
<dbReference type="RefSeq" id="WP_182578473.1">
    <property type="nucleotide sequence ID" value="NZ_JACIVE010000055.1"/>
</dbReference>
<comment type="caution">
    <text evidence="4">The sequence shown here is derived from an EMBL/GenBank/DDBJ whole genome shotgun (WGS) entry which is preliminary data.</text>
</comment>
<dbReference type="InterPro" id="IPR013785">
    <property type="entry name" value="Aldolase_TIM"/>
</dbReference>
<evidence type="ECO:0000256" key="1">
    <source>
        <dbReference type="ARBA" id="ARBA00022630"/>
    </source>
</evidence>
<evidence type="ECO:0000256" key="2">
    <source>
        <dbReference type="ARBA" id="ARBA00023002"/>
    </source>
</evidence>
<dbReference type="SUPFAM" id="SSF51395">
    <property type="entry name" value="FMN-linked oxidoreductases"/>
    <property type="match status" value="1"/>
</dbReference>
<gene>
    <name evidence="4" type="ORF">H5R92_05275</name>
    <name evidence="5" type="ORF">LTY36_06060</name>
</gene>
<dbReference type="GO" id="GO:0016491">
    <property type="term" value="F:oxidoreductase activity"/>
    <property type="evidence" value="ECO:0007669"/>
    <property type="project" value="UniProtKB-KW"/>
</dbReference>
<evidence type="ECO:0000313" key="5">
    <source>
        <dbReference type="EMBL" id="MCD7130745.1"/>
    </source>
</evidence>
<dbReference type="Proteomes" id="UP000534578">
    <property type="component" value="Unassembled WGS sequence"/>
</dbReference>
<evidence type="ECO:0000259" key="3">
    <source>
        <dbReference type="Pfam" id="PF00724"/>
    </source>
</evidence>
<dbReference type="InterPro" id="IPR001155">
    <property type="entry name" value="OxRdtase_FMN_N"/>
</dbReference>
<evidence type="ECO:0000313" key="7">
    <source>
        <dbReference type="Proteomes" id="UP001199710"/>
    </source>
</evidence>